<dbReference type="Proteomes" id="UP000037505">
    <property type="component" value="Unassembled WGS sequence"/>
</dbReference>
<protein>
    <submittedName>
        <fullName evidence="4">Uncharacterized protein</fullName>
    </submittedName>
</protein>
<evidence type="ECO:0000256" key="1">
    <source>
        <dbReference type="ARBA" id="ARBA00004173"/>
    </source>
</evidence>
<proteinExistence type="inferred from homology"/>
<comment type="caution">
    <text evidence="4">The sequence shown here is derived from an EMBL/GenBank/DDBJ whole genome shotgun (WGS) entry which is preliminary data.</text>
</comment>
<dbReference type="Pfam" id="PF10937">
    <property type="entry name" value="Kgd4-YMR31"/>
    <property type="match status" value="1"/>
</dbReference>
<accession>A0A0L1JFG7</accession>
<comment type="subcellular location">
    <subcellularLocation>
        <location evidence="1">Mitochondrion</location>
    </subcellularLocation>
</comment>
<sequence>MHPTMSLQGAARASRIRAIGENFVARSLGHPSRLSSMSPAGSSYDSFAAYRSRAYQHGPLHHASLVRGSLNSSSVTSEEFINSSKEYLDHRNLSSQTHHLPWTEAEIDAIESGGASLLR</sequence>
<dbReference type="GO" id="GO:0006103">
    <property type="term" value="P:2-oxoglutarate metabolic process"/>
    <property type="evidence" value="ECO:0007669"/>
    <property type="project" value="InterPro"/>
</dbReference>
<keyword evidence="5" id="KW-1185">Reference proteome</keyword>
<dbReference type="InterPro" id="IPR020373">
    <property type="entry name" value="Kgd4/YMR-31"/>
</dbReference>
<comment type="similarity">
    <text evidence="3">Belongs to the alpha-ketoglutarate dehydrogenase component 4 family.</text>
</comment>
<evidence type="ECO:0000256" key="2">
    <source>
        <dbReference type="ARBA" id="ARBA00023128"/>
    </source>
</evidence>
<name>A0A0L1JFG7_ASPN3</name>
<keyword evidence="2" id="KW-0496">Mitochondrion</keyword>
<dbReference type="GeneID" id="26803908"/>
<dbReference type="AlphaFoldDB" id="A0A0L1JFG7"/>
<dbReference type="EMBL" id="JNOM01000019">
    <property type="protein sequence ID" value="KNG90123.1"/>
    <property type="molecule type" value="Genomic_DNA"/>
</dbReference>
<evidence type="ECO:0000313" key="4">
    <source>
        <dbReference type="EMBL" id="KNG90123.1"/>
    </source>
</evidence>
<dbReference type="STRING" id="1509407.A0A0L1JFG7"/>
<reference evidence="4 5" key="1">
    <citation type="submission" date="2014-06" db="EMBL/GenBank/DDBJ databases">
        <title>The Genome of the Aflatoxigenic Filamentous Fungus Aspergillus nomius.</title>
        <authorList>
            <person name="Moore M.G."/>
            <person name="Shannon B.M."/>
            <person name="Brian M.M."/>
        </authorList>
    </citation>
    <scope>NUCLEOTIDE SEQUENCE [LARGE SCALE GENOMIC DNA]</scope>
    <source>
        <strain evidence="4 5">NRRL 13137</strain>
    </source>
</reference>
<dbReference type="OrthoDB" id="2116030at2759"/>
<evidence type="ECO:0000313" key="5">
    <source>
        <dbReference type="Proteomes" id="UP000037505"/>
    </source>
</evidence>
<dbReference type="GO" id="GO:0005739">
    <property type="term" value="C:mitochondrion"/>
    <property type="evidence" value="ECO:0007669"/>
    <property type="project" value="UniProtKB-SubCell"/>
</dbReference>
<gene>
    <name evidence="4" type="ORF">ANOM_002104</name>
</gene>
<evidence type="ECO:0000256" key="3">
    <source>
        <dbReference type="ARBA" id="ARBA00043970"/>
    </source>
</evidence>
<dbReference type="RefSeq" id="XP_015411046.1">
    <property type="nucleotide sequence ID" value="XM_015547361.1"/>
</dbReference>
<organism evidence="4 5">
    <name type="scientific">Aspergillus nomiae NRRL (strain ATCC 15546 / NRRL 13137 / CBS 260.88 / M93)</name>
    <dbReference type="NCBI Taxonomy" id="1509407"/>
    <lineage>
        <taxon>Eukaryota</taxon>
        <taxon>Fungi</taxon>
        <taxon>Dikarya</taxon>
        <taxon>Ascomycota</taxon>
        <taxon>Pezizomycotina</taxon>
        <taxon>Eurotiomycetes</taxon>
        <taxon>Eurotiomycetidae</taxon>
        <taxon>Eurotiales</taxon>
        <taxon>Aspergillaceae</taxon>
        <taxon>Aspergillus</taxon>
        <taxon>Aspergillus subgen. Circumdati</taxon>
    </lineage>
</organism>